<evidence type="ECO:0000256" key="1">
    <source>
        <dbReference type="SAM" id="SignalP"/>
    </source>
</evidence>
<feature type="chain" id="PRO_5034998284" evidence="1">
    <location>
        <begin position="21"/>
        <end position="156"/>
    </location>
</feature>
<name>A0A8H7BTR4_9FUNG</name>
<reference evidence="2" key="1">
    <citation type="submission" date="2020-01" db="EMBL/GenBank/DDBJ databases">
        <title>Genome Sequencing of Three Apophysomyces-Like Fungal Strains Confirms a Novel Fungal Genus in the Mucoromycota with divergent Burkholderia-like Endosymbiotic Bacteria.</title>
        <authorList>
            <person name="Stajich J.E."/>
            <person name="Macias A.M."/>
            <person name="Carter-House D."/>
            <person name="Lovett B."/>
            <person name="Kasson L.R."/>
            <person name="Berry K."/>
            <person name="Grigoriev I."/>
            <person name="Chang Y."/>
            <person name="Spatafora J."/>
            <person name="Kasson M.T."/>
        </authorList>
    </citation>
    <scope>NUCLEOTIDE SEQUENCE</scope>
    <source>
        <strain evidence="2">NRRL A-21654</strain>
    </source>
</reference>
<gene>
    <name evidence="2" type="ORF">EC973_006137</name>
</gene>
<evidence type="ECO:0000313" key="2">
    <source>
        <dbReference type="EMBL" id="KAF7728457.1"/>
    </source>
</evidence>
<keyword evidence="3" id="KW-1185">Reference proteome</keyword>
<comment type="caution">
    <text evidence="2">The sequence shown here is derived from an EMBL/GenBank/DDBJ whole genome shotgun (WGS) entry which is preliminary data.</text>
</comment>
<evidence type="ECO:0000313" key="3">
    <source>
        <dbReference type="Proteomes" id="UP000605846"/>
    </source>
</evidence>
<protein>
    <submittedName>
        <fullName evidence="2">Uncharacterized protein</fullName>
    </submittedName>
</protein>
<proteinExistence type="predicted"/>
<dbReference type="EMBL" id="JABAYA010000037">
    <property type="protein sequence ID" value="KAF7728457.1"/>
    <property type="molecule type" value="Genomic_DNA"/>
</dbReference>
<sequence>MKFASLLSAVLVFALSAANAEKEPAKLRFLPAPRVFPPEYRLRADLAFSRTSHEIILRTKEPNWIASYPDLTRGEVNYNQLPLGRYDAIINDNDAQGNGKTFRIDLVRPGGEFHYVGTSVTDESINDLPADGYVRTIDDDFRHGHPRLYHNRDRYF</sequence>
<organism evidence="2 3">
    <name type="scientific">Apophysomyces ossiformis</name>
    <dbReference type="NCBI Taxonomy" id="679940"/>
    <lineage>
        <taxon>Eukaryota</taxon>
        <taxon>Fungi</taxon>
        <taxon>Fungi incertae sedis</taxon>
        <taxon>Mucoromycota</taxon>
        <taxon>Mucoromycotina</taxon>
        <taxon>Mucoromycetes</taxon>
        <taxon>Mucorales</taxon>
        <taxon>Mucorineae</taxon>
        <taxon>Mucoraceae</taxon>
        <taxon>Apophysomyces</taxon>
    </lineage>
</organism>
<keyword evidence="1" id="KW-0732">Signal</keyword>
<dbReference type="AlphaFoldDB" id="A0A8H7BTR4"/>
<feature type="signal peptide" evidence="1">
    <location>
        <begin position="1"/>
        <end position="20"/>
    </location>
</feature>
<dbReference type="Proteomes" id="UP000605846">
    <property type="component" value="Unassembled WGS sequence"/>
</dbReference>
<accession>A0A8H7BTR4</accession>